<evidence type="ECO:0000256" key="5">
    <source>
        <dbReference type="SAM" id="Phobius"/>
    </source>
</evidence>
<sequence>MTITNDDKDRHQNRCEKMEVNDNNLRSQYTIGSNDFILVDEVGERPKKNVKEKFHEFSSCLNSNSKTVFTYKTITKRLPILQWWPTYTTADCIGDLLAGITVGLTLIPQSMAYSALAGLPPQQGLYGSFVGSLMYVFLGTCKEVPMGPTAIVSLMTYNTLHGLGPVYGTLLCFLTGVIQLLMSIVGLGFLIDFISGPVNSGFTSAVAILIVASQIKDLIGIKAAGTTLLDMIISISKDINHFQLGDTWLGIICIVVILLLRRMALYQIGPKDVKEQTTFHKIMNRSMWLIGTFRNSIVVIVSSYVGYVYITSTGHDVTSSEIPPIPFKVVGKIPSGLPDFDLPKFSITRDNGTTVGFFEMVSNIGSGVIVLPIIALIETISICKTFADGKPVDATQELMATGLCNIGNSFFHAYPGSGSFSRSAVTAASGVRTPMEGLYAGILVIVALLFCTPYLYYIPKAALAAIIIAAVIFMVEVRVVRPIYRSKKSDLIPGLATFFACLVLPLEIGVLIGIGLNLVSILYHAARPKLLIEVHKTRDGINYLMVTPDRCLVFPSVDYVRNLVMKQSLKRELPVVIDCSHIYGADFTAAKVIEMLTQDFSKRGQALFFYNLKPSVVAVFEGVQPKGFITYYHRHDLDQLFQRWKHQRQQMENSSAD</sequence>
<protein>
    <recommendedName>
        <fullName evidence="6">STAS domain-containing protein</fullName>
    </recommendedName>
</protein>
<evidence type="ECO:0000313" key="8">
    <source>
        <dbReference type="Proteomes" id="UP000007819"/>
    </source>
</evidence>
<dbReference type="RefSeq" id="XP_016657143.1">
    <property type="nucleotide sequence ID" value="XM_016801654.1"/>
</dbReference>
<evidence type="ECO:0000256" key="1">
    <source>
        <dbReference type="ARBA" id="ARBA00004141"/>
    </source>
</evidence>
<name>A0A8R2A4S6_ACYPI</name>
<keyword evidence="2 5" id="KW-0812">Transmembrane</keyword>
<evidence type="ECO:0000256" key="2">
    <source>
        <dbReference type="ARBA" id="ARBA00022692"/>
    </source>
</evidence>
<dbReference type="CDD" id="cd07042">
    <property type="entry name" value="STAS_SulP_like_sulfate_transporter"/>
    <property type="match status" value="1"/>
</dbReference>
<evidence type="ECO:0000259" key="6">
    <source>
        <dbReference type="PROSITE" id="PS50801"/>
    </source>
</evidence>
<keyword evidence="8" id="KW-1185">Reference proteome</keyword>
<dbReference type="FunFam" id="3.30.750.24:FF:000028">
    <property type="entry name" value="Sulfate transporter, putative"/>
    <property type="match status" value="1"/>
</dbReference>
<dbReference type="SUPFAM" id="SSF52091">
    <property type="entry name" value="SpoIIaa-like"/>
    <property type="match status" value="1"/>
</dbReference>
<dbReference type="KEGG" id="api:100159814"/>
<feature type="transmembrane region" description="Helical" evidence="5">
    <location>
        <begin position="248"/>
        <end position="266"/>
    </location>
</feature>
<feature type="transmembrane region" description="Helical" evidence="5">
    <location>
        <begin position="438"/>
        <end position="456"/>
    </location>
</feature>
<feature type="transmembrane region" description="Helical" evidence="5">
    <location>
        <begin position="355"/>
        <end position="377"/>
    </location>
</feature>
<dbReference type="InterPro" id="IPR001902">
    <property type="entry name" value="SLC26A/SulP_fam"/>
</dbReference>
<feature type="transmembrane region" description="Helical" evidence="5">
    <location>
        <begin position="287"/>
        <end position="310"/>
    </location>
</feature>
<feature type="transmembrane region" description="Helical" evidence="5">
    <location>
        <begin position="166"/>
        <end position="187"/>
    </location>
</feature>
<dbReference type="PROSITE" id="PS50801">
    <property type="entry name" value="STAS"/>
    <property type="match status" value="1"/>
</dbReference>
<accession>A0A8R2A4S6</accession>
<feature type="domain" description="STAS" evidence="6">
    <location>
        <begin position="552"/>
        <end position="621"/>
    </location>
</feature>
<feature type="transmembrane region" description="Helical" evidence="5">
    <location>
        <begin position="219"/>
        <end position="236"/>
    </location>
</feature>
<evidence type="ECO:0000256" key="3">
    <source>
        <dbReference type="ARBA" id="ARBA00022989"/>
    </source>
</evidence>
<feature type="transmembrane region" description="Helical" evidence="5">
    <location>
        <begin position="193"/>
        <end position="212"/>
    </location>
</feature>
<feature type="transmembrane region" description="Helical" evidence="5">
    <location>
        <begin position="492"/>
        <end position="523"/>
    </location>
</feature>
<dbReference type="InterPro" id="IPR036513">
    <property type="entry name" value="STAS_dom_sf"/>
</dbReference>
<proteinExistence type="predicted"/>
<keyword evidence="4 5" id="KW-0472">Membrane</keyword>
<evidence type="ECO:0000313" key="7">
    <source>
        <dbReference type="EnsemblMetazoa" id="XP_003240228.1"/>
    </source>
</evidence>
<dbReference type="Gene3D" id="3.30.750.24">
    <property type="entry name" value="STAS domain"/>
    <property type="match status" value="1"/>
</dbReference>
<dbReference type="GO" id="GO:0055085">
    <property type="term" value="P:transmembrane transport"/>
    <property type="evidence" value="ECO:0007669"/>
    <property type="project" value="InterPro"/>
</dbReference>
<dbReference type="GO" id="GO:0016020">
    <property type="term" value="C:membrane"/>
    <property type="evidence" value="ECO:0007669"/>
    <property type="project" value="UniProtKB-SubCell"/>
</dbReference>
<dbReference type="Proteomes" id="UP000007819">
    <property type="component" value="Chromosome A1"/>
</dbReference>
<reference evidence="8" key="1">
    <citation type="submission" date="2010-06" db="EMBL/GenBank/DDBJ databases">
        <authorList>
            <person name="Jiang H."/>
            <person name="Abraham K."/>
            <person name="Ali S."/>
            <person name="Alsbrooks S.L."/>
            <person name="Anim B.N."/>
            <person name="Anosike U.S."/>
            <person name="Attaway T."/>
            <person name="Bandaranaike D.P."/>
            <person name="Battles P.K."/>
            <person name="Bell S.N."/>
            <person name="Bell A.V."/>
            <person name="Beltran B."/>
            <person name="Bickham C."/>
            <person name="Bustamante Y."/>
            <person name="Caleb T."/>
            <person name="Canada A."/>
            <person name="Cardenas V."/>
            <person name="Carter K."/>
            <person name="Chacko J."/>
            <person name="Chandrabose M.N."/>
            <person name="Chavez D."/>
            <person name="Chavez A."/>
            <person name="Chen L."/>
            <person name="Chu H.-S."/>
            <person name="Claassen K.J."/>
            <person name="Cockrell R."/>
            <person name="Collins M."/>
            <person name="Cooper J.A."/>
            <person name="Cree A."/>
            <person name="Curry S.M."/>
            <person name="Da Y."/>
            <person name="Dao M.D."/>
            <person name="Das B."/>
            <person name="Davila M.-L."/>
            <person name="Davy-Carroll L."/>
            <person name="Denson S."/>
            <person name="Dinh H."/>
            <person name="Ebong V.E."/>
            <person name="Edwards J.R."/>
            <person name="Egan A."/>
            <person name="El-Daye J."/>
            <person name="Escobedo L."/>
            <person name="Fernandez S."/>
            <person name="Fernando P.R."/>
            <person name="Flagg N."/>
            <person name="Forbes L.D."/>
            <person name="Fowler R.G."/>
            <person name="Fu Q."/>
            <person name="Gabisi R.A."/>
            <person name="Ganer J."/>
            <person name="Garbino Pronczuk A."/>
            <person name="Garcia R.M."/>
            <person name="Garner T."/>
            <person name="Garrett T.E."/>
            <person name="Gonzalez D.A."/>
            <person name="Hamid H."/>
            <person name="Hawkins E.S."/>
            <person name="Hirani K."/>
            <person name="Hogues M.E."/>
            <person name="Hollins B."/>
            <person name="Hsiao C.-H."/>
            <person name="Jabil R."/>
            <person name="James M.L."/>
            <person name="Jhangiani S.N."/>
            <person name="Johnson B."/>
            <person name="Johnson Q."/>
            <person name="Joshi V."/>
            <person name="Kalu J.B."/>
            <person name="Kam C."/>
            <person name="Kashfia A."/>
            <person name="Keebler J."/>
            <person name="Kisamo H."/>
            <person name="Kovar C.L."/>
            <person name="Lago L.A."/>
            <person name="Lai C.-Y."/>
            <person name="Laidlaw J."/>
            <person name="Lara F."/>
            <person name="Le T.-K."/>
            <person name="Lee S.L."/>
            <person name="Legall F.H."/>
            <person name="Lemon S.J."/>
            <person name="Lewis L.R."/>
            <person name="Li B."/>
            <person name="Liu Y."/>
            <person name="Liu Y.-S."/>
            <person name="Lopez J."/>
            <person name="Lozado R.J."/>
            <person name="Lu J."/>
            <person name="Madu R.C."/>
            <person name="Maheshwari M."/>
            <person name="Maheshwari R."/>
            <person name="Malloy K."/>
            <person name="Martinez E."/>
            <person name="Mathew T."/>
            <person name="Mercado I.C."/>
            <person name="Mercado C."/>
            <person name="Meyer B."/>
            <person name="Montgomery K."/>
            <person name="Morgan M.B."/>
            <person name="Munidasa M."/>
            <person name="Nazareth L.V."/>
            <person name="Nelson J."/>
            <person name="Ng B.M."/>
            <person name="Nguyen N.B."/>
            <person name="Nguyen P.Q."/>
            <person name="Nguyen T."/>
            <person name="Obregon M."/>
            <person name="Okwuonu G.O."/>
            <person name="Onwere C.G."/>
            <person name="Orozco G."/>
            <person name="Parra A."/>
            <person name="Patel S."/>
            <person name="Patil S."/>
            <person name="Perez A."/>
            <person name="Perez Y."/>
            <person name="Pham C."/>
            <person name="Primus E.L."/>
            <person name="Pu L.-L."/>
            <person name="Puazo M."/>
            <person name="Qin X."/>
            <person name="Quiroz J.B."/>
            <person name="Reese J."/>
            <person name="Richards S."/>
            <person name="Rives C.M."/>
            <person name="Robberts R."/>
            <person name="Ruiz S.J."/>
            <person name="Ruiz M.J."/>
            <person name="Santibanez J."/>
            <person name="Schneider B.W."/>
            <person name="Sisson I."/>
            <person name="Smith M."/>
            <person name="Sodergren E."/>
            <person name="Song X.-Z."/>
            <person name="Song B.B."/>
            <person name="Summersgill H."/>
            <person name="Thelus R."/>
            <person name="Thornton R.D."/>
            <person name="Trejos Z.Y."/>
            <person name="Usmani K."/>
            <person name="Vattathil S."/>
            <person name="Villasana D."/>
            <person name="Walker D.L."/>
            <person name="Wang S."/>
            <person name="Wang K."/>
            <person name="White C.S."/>
            <person name="Williams A.C."/>
            <person name="Williamson J."/>
            <person name="Wilson K."/>
            <person name="Woghiren I.O."/>
            <person name="Woodworth J.R."/>
            <person name="Worley K.C."/>
            <person name="Wright R.A."/>
            <person name="Wu W."/>
            <person name="Young L."/>
            <person name="Zhang L."/>
            <person name="Zhang J."/>
            <person name="Zhu Y."/>
            <person name="Muzny D.M."/>
            <person name="Weinstock G."/>
            <person name="Gibbs R.A."/>
        </authorList>
    </citation>
    <scope>NUCLEOTIDE SEQUENCE [LARGE SCALE GENOMIC DNA]</scope>
    <source>
        <strain evidence="8">LSR1</strain>
    </source>
</reference>
<keyword evidence="3 5" id="KW-1133">Transmembrane helix</keyword>
<comment type="subcellular location">
    <subcellularLocation>
        <location evidence="1">Membrane</location>
        <topology evidence="1">Multi-pass membrane protein</topology>
    </subcellularLocation>
</comment>
<dbReference type="AlphaFoldDB" id="A0A8R2A4S6"/>
<dbReference type="OrthoDB" id="288203at2759"/>
<dbReference type="EnsemblMetazoa" id="XM_003240180.4">
    <property type="protein sequence ID" value="XP_003240228.1"/>
    <property type="gene ID" value="LOC100159814"/>
</dbReference>
<dbReference type="Pfam" id="PF00916">
    <property type="entry name" value="Sulfate_transp"/>
    <property type="match status" value="1"/>
</dbReference>
<evidence type="ECO:0000256" key="4">
    <source>
        <dbReference type="ARBA" id="ARBA00023136"/>
    </source>
</evidence>
<feature type="transmembrane region" description="Helical" evidence="5">
    <location>
        <begin position="462"/>
        <end position="480"/>
    </location>
</feature>
<dbReference type="PANTHER" id="PTHR11814">
    <property type="entry name" value="SULFATE TRANSPORTER"/>
    <property type="match status" value="1"/>
</dbReference>
<dbReference type="InterPro" id="IPR002645">
    <property type="entry name" value="STAS_dom"/>
</dbReference>
<dbReference type="EnsemblMetazoa" id="XM_016801654.2">
    <property type="protein sequence ID" value="XP_016657143.1"/>
    <property type="gene ID" value="LOC100159814"/>
</dbReference>
<dbReference type="GeneID" id="100159814"/>
<reference evidence="7" key="2">
    <citation type="submission" date="2022-06" db="UniProtKB">
        <authorList>
            <consortium name="EnsemblMetazoa"/>
        </authorList>
    </citation>
    <scope>IDENTIFICATION</scope>
</reference>
<organism evidence="7 8">
    <name type="scientific">Acyrthosiphon pisum</name>
    <name type="common">Pea aphid</name>
    <dbReference type="NCBI Taxonomy" id="7029"/>
    <lineage>
        <taxon>Eukaryota</taxon>
        <taxon>Metazoa</taxon>
        <taxon>Ecdysozoa</taxon>
        <taxon>Arthropoda</taxon>
        <taxon>Hexapoda</taxon>
        <taxon>Insecta</taxon>
        <taxon>Pterygota</taxon>
        <taxon>Neoptera</taxon>
        <taxon>Paraneoptera</taxon>
        <taxon>Hemiptera</taxon>
        <taxon>Sternorrhyncha</taxon>
        <taxon>Aphidomorpha</taxon>
        <taxon>Aphidoidea</taxon>
        <taxon>Aphididae</taxon>
        <taxon>Macrosiphini</taxon>
        <taxon>Acyrthosiphon</taxon>
    </lineage>
</organism>
<dbReference type="Pfam" id="PF01740">
    <property type="entry name" value="STAS"/>
    <property type="match status" value="1"/>
</dbReference>
<dbReference type="RefSeq" id="XP_003240228.1">
    <property type="nucleotide sequence ID" value="XM_003240180.3"/>
</dbReference>
<dbReference type="InterPro" id="IPR011547">
    <property type="entry name" value="SLC26A/SulP_dom"/>
</dbReference>